<organism evidence="2 3">
    <name type="scientific">Loktanella atrilutea</name>
    <dbReference type="NCBI Taxonomy" id="366533"/>
    <lineage>
        <taxon>Bacteria</taxon>
        <taxon>Pseudomonadati</taxon>
        <taxon>Pseudomonadota</taxon>
        <taxon>Alphaproteobacteria</taxon>
        <taxon>Rhodobacterales</taxon>
        <taxon>Roseobacteraceae</taxon>
        <taxon>Loktanella</taxon>
    </lineage>
</organism>
<protein>
    <recommendedName>
        <fullName evidence="1">DUF3291 domain-containing protein</fullName>
    </recommendedName>
</protein>
<evidence type="ECO:0000313" key="2">
    <source>
        <dbReference type="EMBL" id="SHE64684.1"/>
    </source>
</evidence>
<dbReference type="InterPro" id="IPR011008">
    <property type="entry name" value="Dimeric_a/b-barrel"/>
</dbReference>
<dbReference type="AlphaFoldDB" id="A0A1M4V6U5"/>
<dbReference type="Proteomes" id="UP000183987">
    <property type="component" value="Unassembled WGS sequence"/>
</dbReference>
<dbReference type="SUPFAM" id="SSF54909">
    <property type="entry name" value="Dimeric alpha+beta barrel"/>
    <property type="match status" value="1"/>
</dbReference>
<evidence type="ECO:0000259" key="1">
    <source>
        <dbReference type="Pfam" id="PF11695"/>
    </source>
</evidence>
<dbReference type="STRING" id="366533.SAMN05444339_101970"/>
<dbReference type="OrthoDB" id="2376237at2"/>
<gene>
    <name evidence="2" type="ORF">SAMN05444339_101970</name>
</gene>
<sequence>MPIAEFNFGTLKHPFGDPRIADFETAIGRVNALAQRSPGFVWMLDDAGMDAVQRDPQGPLSDRPNTASTLSVWTDADSLWRFVHRTLHSRFLARGAEWYVRDDRSHLVIWDIADGHRPTVAEGMARWRNLQRSGETDTVFGARGLLDRISQ</sequence>
<proteinExistence type="predicted"/>
<dbReference type="InterPro" id="IPR021708">
    <property type="entry name" value="DUF3291"/>
</dbReference>
<evidence type="ECO:0000313" key="3">
    <source>
        <dbReference type="Proteomes" id="UP000183987"/>
    </source>
</evidence>
<dbReference type="RefSeq" id="WP_072856002.1">
    <property type="nucleotide sequence ID" value="NZ_FQUE01000001.1"/>
</dbReference>
<dbReference type="Pfam" id="PF11695">
    <property type="entry name" value="DUF3291"/>
    <property type="match status" value="1"/>
</dbReference>
<feature type="domain" description="DUF3291" evidence="1">
    <location>
        <begin position="3"/>
        <end position="141"/>
    </location>
</feature>
<name>A0A1M4V6U5_LOKAT</name>
<accession>A0A1M4V6U5</accession>
<keyword evidence="3" id="KW-1185">Reference proteome</keyword>
<dbReference type="EMBL" id="FQUE01000001">
    <property type="protein sequence ID" value="SHE64684.1"/>
    <property type="molecule type" value="Genomic_DNA"/>
</dbReference>
<reference evidence="3" key="1">
    <citation type="submission" date="2016-11" db="EMBL/GenBank/DDBJ databases">
        <authorList>
            <person name="Varghese N."/>
            <person name="Submissions S."/>
        </authorList>
    </citation>
    <scope>NUCLEOTIDE SEQUENCE [LARGE SCALE GENOMIC DNA]</scope>
    <source>
        <strain evidence="3">DSM 29326</strain>
    </source>
</reference>